<dbReference type="Proteomes" id="UP001054902">
    <property type="component" value="Unassembled WGS sequence"/>
</dbReference>
<name>A0AAD3D9U0_9STRA</name>
<evidence type="ECO:0000256" key="6">
    <source>
        <dbReference type="ARBA" id="ARBA00022776"/>
    </source>
</evidence>
<dbReference type="FunFam" id="1.10.418.10:FF:000028">
    <property type="entry name" value="RP/EB family microtubule-associated protein"/>
    <property type="match status" value="1"/>
</dbReference>
<reference evidence="13 14" key="1">
    <citation type="journal article" date="2021" name="Sci. Rep.">
        <title>The genome of the diatom Chaetoceros tenuissimus carries an ancient integrated fragment of an extant virus.</title>
        <authorList>
            <person name="Hongo Y."/>
            <person name="Kimura K."/>
            <person name="Takaki Y."/>
            <person name="Yoshida Y."/>
            <person name="Baba S."/>
            <person name="Kobayashi G."/>
            <person name="Nagasaki K."/>
            <person name="Hano T."/>
            <person name="Tomaru Y."/>
        </authorList>
    </citation>
    <scope>NUCLEOTIDE SEQUENCE [LARGE SCALE GENOMIC DNA]</scope>
    <source>
        <strain evidence="13 14">NIES-3715</strain>
    </source>
</reference>
<evidence type="ECO:0000256" key="8">
    <source>
        <dbReference type="ARBA" id="ARBA00023306"/>
    </source>
</evidence>
<dbReference type="SUPFAM" id="SSF140612">
    <property type="entry name" value="EB1 dimerisation domain-like"/>
    <property type="match status" value="1"/>
</dbReference>
<dbReference type="GO" id="GO:0005874">
    <property type="term" value="C:microtubule"/>
    <property type="evidence" value="ECO:0007669"/>
    <property type="project" value="UniProtKB-KW"/>
</dbReference>
<sequence length="369" mass="41480">MSTSKCASYRHQFHSQTISRIMSRTADVPLGMMDGAYFTGRKEILEFFNVTLNMNLSKIEETATGAVACQLMDYLFPGSIPMKRVNWTARSDYEFIENYKLLQMAFSKQRVQKRVDVDRLIRAKYQDNLEFCQWLKAFSEHASSDVRDDYDALGRRMLGKGGKNLPERFLPKSGNASASVSRPRSARPMSSSSTTRRAVPSSGASVSSVSSRATTTSRRVVKSNPPLRDISLSSSRQSAKSQIGSATSKQVEKLEAQNTELTTKNATMRRKLAETELILENIEKERDFYFDKLRGIEVMLQVHEENGEVSSPDVLIQKVFKVLYAKVEDKITVTDDGELLEEICEGQEDLLNDSAISMLSVDDENVAVM</sequence>
<evidence type="ECO:0000313" key="13">
    <source>
        <dbReference type="EMBL" id="GFH59316.1"/>
    </source>
</evidence>
<keyword evidence="8" id="KW-0131">Cell cycle</keyword>
<dbReference type="InterPro" id="IPR027328">
    <property type="entry name" value="MAPRE"/>
</dbReference>
<dbReference type="Pfam" id="PF03271">
    <property type="entry name" value="EB1"/>
    <property type="match status" value="1"/>
</dbReference>
<comment type="subcellular location">
    <subcellularLocation>
        <location evidence="1">Cytoplasm</location>
        <location evidence="1">Cytoskeleton</location>
    </subcellularLocation>
</comment>
<evidence type="ECO:0000256" key="5">
    <source>
        <dbReference type="ARBA" id="ARBA00022701"/>
    </source>
</evidence>
<accession>A0AAD3D9U0</accession>
<evidence type="ECO:0000256" key="2">
    <source>
        <dbReference type="ARBA" id="ARBA00010729"/>
    </source>
</evidence>
<evidence type="ECO:0000256" key="4">
    <source>
        <dbReference type="ARBA" id="ARBA00022618"/>
    </source>
</evidence>
<dbReference type="InterPro" id="IPR001715">
    <property type="entry name" value="CH_dom"/>
</dbReference>
<evidence type="ECO:0000256" key="7">
    <source>
        <dbReference type="ARBA" id="ARBA00023212"/>
    </source>
</evidence>
<dbReference type="Gene3D" id="1.20.5.1430">
    <property type="match status" value="1"/>
</dbReference>
<organism evidence="13 14">
    <name type="scientific">Chaetoceros tenuissimus</name>
    <dbReference type="NCBI Taxonomy" id="426638"/>
    <lineage>
        <taxon>Eukaryota</taxon>
        <taxon>Sar</taxon>
        <taxon>Stramenopiles</taxon>
        <taxon>Ochrophyta</taxon>
        <taxon>Bacillariophyta</taxon>
        <taxon>Coscinodiscophyceae</taxon>
        <taxon>Chaetocerotophycidae</taxon>
        <taxon>Chaetocerotales</taxon>
        <taxon>Chaetocerotaceae</taxon>
        <taxon>Chaetoceros</taxon>
    </lineage>
</organism>
<keyword evidence="7" id="KW-0206">Cytoskeleton</keyword>
<dbReference type="SUPFAM" id="SSF47576">
    <property type="entry name" value="Calponin-homology domain, CH-domain"/>
    <property type="match status" value="1"/>
</dbReference>
<dbReference type="InterPro" id="IPR036872">
    <property type="entry name" value="CH_dom_sf"/>
</dbReference>
<dbReference type="Gene3D" id="1.10.418.10">
    <property type="entry name" value="Calponin-like domain"/>
    <property type="match status" value="1"/>
</dbReference>
<keyword evidence="3" id="KW-0963">Cytoplasm</keyword>
<evidence type="ECO:0000256" key="3">
    <source>
        <dbReference type="ARBA" id="ARBA00022490"/>
    </source>
</evidence>
<evidence type="ECO:0000313" key="14">
    <source>
        <dbReference type="Proteomes" id="UP001054902"/>
    </source>
</evidence>
<gene>
    <name evidence="13" type="ORF">CTEN210_15792</name>
</gene>
<feature type="compositionally biased region" description="Low complexity" evidence="10">
    <location>
        <begin position="231"/>
        <end position="245"/>
    </location>
</feature>
<dbReference type="PROSITE" id="PS51230">
    <property type="entry name" value="EB1_C"/>
    <property type="match status" value="1"/>
</dbReference>
<proteinExistence type="inferred from homology"/>
<protein>
    <submittedName>
        <fullName evidence="13">Microtubule-associated protein, RP/EB family</fullName>
    </submittedName>
</protein>
<evidence type="ECO:0000256" key="1">
    <source>
        <dbReference type="ARBA" id="ARBA00004245"/>
    </source>
</evidence>
<feature type="region of interest" description="Disordered" evidence="10">
    <location>
        <begin position="161"/>
        <end position="254"/>
    </location>
</feature>
<dbReference type="InterPro" id="IPR036133">
    <property type="entry name" value="EB1_C_sf"/>
</dbReference>
<keyword evidence="6" id="KW-0498">Mitosis</keyword>
<dbReference type="PANTHER" id="PTHR10623">
    <property type="entry name" value="MICROTUBULE-ASSOCIATED PROTEIN RP/EB FAMILY MEMBER"/>
    <property type="match status" value="1"/>
</dbReference>
<dbReference type="GO" id="GO:0008017">
    <property type="term" value="F:microtubule binding"/>
    <property type="evidence" value="ECO:0007669"/>
    <property type="project" value="InterPro"/>
</dbReference>
<dbReference type="AlphaFoldDB" id="A0AAD3D9U0"/>
<feature type="domain" description="EB1 C-terminal" evidence="12">
    <location>
        <begin position="257"/>
        <end position="332"/>
    </location>
</feature>
<dbReference type="InterPro" id="IPR004953">
    <property type="entry name" value="EB1_C"/>
</dbReference>
<comment type="caution">
    <text evidence="13">The sequence shown here is derived from an EMBL/GenBank/DDBJ whole genome shotgun (WGS) entry which is preliminary data.</text>
</comment>
<keyword evidence="5 9" id="KW-0493">Microtubule</keyword>
<evidence type="ECO:0000256" key="9">
    <source>
        <dbReference type="PROSITE-ProRule" id="PRU00576"/>
    </source>
</evidence>
<feature type="domain" description="Calponin-homology (CH)" evidence="11">
    <location>
        <begin position="38"/>
        <end position="140"/>
    </location>
</feature>
<evidence type="ECO:0000259" key="12">
    <source>
        <dbReference type="PROSITE" id="PS51230"/>
    </source>
</evidence>
<evidence type="ECO:0000256" key="10">
    <source>
        <dbReference type="SAM" id="MobiDB-lite"/>
    </source>
</evidence>
<dbReference type="Pfam" id="PF00307">
    <property type="entry name" value="CH"/>
    <property type="match status" value="1"/>
</dbReference>
<dbReference type="EMBL" id="BLLK01000062">
    <property type="protein sequence ID" value="GFH59316.1"/>
    <property type="molecule type" value="Genomic_DNA"/>
</dbReference>
<comment type="similarity">
    <text evidence="2">Belongs to the MAPRE family.</text>
</comment>
<keyword evidence="4" id="KW-0132">Cell division</keyword>
<keyword evidence="14" id="KW-1185">Reference proteome</keyword>
<dbReference type="GO" id="GO:0051301">
    <property type="term" value="P:cell division"/>
    <property type="evidence" value="ECO:0007669"/>
    <property type="project" value="UniProtKB-KW"/>
</dbReference>
<dbReference type="PROSITE" id="PS50021">
    <property type="entry name" value="CH"/>
    <property type="match status" value="1"/>
</dbReference>
<evidence type="ECO:0000259" key="11">
    <source>
        <dbReference type="PROSITE" id="PS50021"/>
    </source>
</evidence>
<feature type="compositionally biased region" description="Low complexity" evidence="10">
    <location>
        <begin position="176"/>
        <end position="218"/>
    </location>
</feature>